<name>A0ABR3V1J1_HUMIN</name>
<organism evidence="1 2">
    <name type="scientific">Humicola insolens</name>
    <name type="common">Soft-rot fungus</name>
    <dbReference type="NCBI Taxonomy" id="85995"/>
    <lineage>
        <taxon>Eukaryota</taxon>
        <taxon>Fungi</taxon>
        <taxon>Dikarya</taxon>
        <taxon>Ascomycota</taxon>
        <taxon>Pezizomycotina</taxon>
        <taxon>Sordariomycetes</taxon>
        <taxon>Sordariomycetidae</taxon>
        <taxon>Sordariales</taxon>
        <taxon>Chaetomiaceae</taxon>
        <taxon>Mycothermus</taxon>
    </lineage>
</organism>
<dbReference type="EMBL" id="JAZGSY010000577">
    <property type="protein sequence ID" value="KAL1835648.1"/>
    <property type="molecule type" value="Genomic_DNA"/>
</dbReference>
<evidence type="ECO:0000313" key="1">
    <source>
        <dbReference type="EMBL" id="KAL1835648.1"/>
    </source>
</evidence>
<proteinExistence type="predicted"/>
<dbReference type="Proteomes" id="UP001583172">
    <property type="component" value="Unassembled WGS sequence"/>
</dbReference>
<gene>
    <name evidence="1" type="ORF">VTJ49DRAFT_6293</name>
</gene>
<evidence type="ECO:0000313" key="2">
    <source>
        <dbReference type="Proteomes" id="UP001583172"/>
    </source>
</evidence>
<accession>A0ABR3V1J1</accession>
<protein>
    <submittedName>
        <fullName evidence="1">Uncharacterized protein</fullName>
    </submittedName>
</protein>
<reference evidence="1 2" key="1">
    <citation type="journal article" date="2024" name="Commun. Biol.">
        <title>Comparative genomic analysis of thermophilic fungi reveals convergent evolutionary adaptations and gene losses.</title>
        <authorList>
            <person name="Steindorff A.S."/>
            <person name="Aguilar-Pontes M.V."/>
            <person name="Robinson A.J."/>
            <person name="Andreopoulos B."/>
            <person name="LaButti K."/>
            <person name="Kuo A."/>
            <person name="Mondo S."/>
            <person name="Riley R."/>
            <person name="Otillar R."/>
            <person name="Haridas S."/>
            <person name="Lipzen A."/>
            <person name="Grimwood J."/>
            <person name="Schmutz J."/>
            <person name="Clum A."/>
            <person name="Reid I.D."/>
            <person name="Moisan M.C."/>
            <person name="Butler G."/>
            <person name="Nguyen T.T.M."/>
            <person name="Dewar K."/>
            <person name="Conant G."/>
            <person name="Drula E."/>
            <person name="Henrissat B."/>
            <person name="Hansel C."/>
            <person name="Singer S."/>
            <person name="Hutchinson M.I."/>
            <person name="de Vries R.P."/>
            <person name="Natvig D.O."/>
            <person name="Powell A.J."/>
            <person name="Tsang A."/>
            <person name="Grigoriev I.V."/>
        </authorList>
    </citation>
    <scope>NUCLEOTIDE SEQUENCE [LARGE SCALE GENOMIC DNA]</scope>
    <source>
        <strain evidence="1 2">CBS 620.91</strain>
    </source>
</reference>
<comment type="caution">
    <text evidence="1">The sequence shown here is derived from an EMBL/GenBank/DDBJ whole genome shotgun (WGS) entry which is preliminary data.</text>
</comment>
<sequence length="334" mass="39069">MSEELSQSVQHNLALSDEAEPTPSWGALPVEQYLIRSWDWSSPQPSQEQRLALVRAFLALDNIPAEWDCTRGIPSHRRELQRVPTEDEVRIILQPWRPARWRWVASQIWTRRGTWNEAIWLRTHYAEGTDDKFAEWRATDEDNDPNYDEDTVKWTVLNDRDVFNFGDEWWRVFDVLPELAGPQGGYFRGGPQDMMQELREELRQDIERRAATGQHERPEDAAVLEAEYGEHGQKLQVFAVASFLLVADARAFETDRLRLLYLDHKGNIVRHSTVEVEYAWETRNYWSGYRFEEATWWGHKHNLLTGESDEDGGELADEYHARGSLGRLLYGLDL</sequence>
<keyword evidence="2" id="KW-1185">Reference proteome</keyword>